<dbReference type="InterPro" id="IPR003137">
    <property type="entry name" value="PA_domain"/>
</dbReference>
<feature type="transmembrane region" description="Helical" evidence="13">
    <location>
        <begin position="472"/>
        <end position="489"/>
    </location>
</feature>
<comment type="subcellular location">
    <subcellularLocation>
        <location evidence="2">Endosome membrane</location>
        <topology evidence="2">Multi-pass membrane protein</topology>
    </subcellularLocation>
</comment>
<feature type="transmembrane region" description="Helical" evidence="13">
    <location>
        <begin position="332"/>
        <end position="351"/>
    </location>
</feature>
<evidence type="ECO:0000256" key="12">
    <source>
        <dbReference type="SAM" id="MobiDB-lite"/>
    </source>
</evidence>
<evidence type="ECO:0000256" key="3">
    <source>
        <dbReference type="ARBA" id="ARBA00006859"/>
    </source>
</evidence>
<dbReference type="SMART" id="SM00730">
    <property type="entry name" value="PSN"/>
    <property type="match status" value="1"/>
</dbReference>
<evidence type="ECO:0000313" key="16">
    <source>
        <dbReference type="EMBL" id="KAG2400955.1"/>
    </source>
</evidence>
<dbReference type="GO" id="GO:0033619">
    <property type="term" value="P:membrane protein proteolysis"/>
    <property type="evidence" value="ECO:0007669"/>
    <property type="project" value="TreeGrafter"/>
</dbReference>
<keyword evidence="4" id="KW-0645">Protease</keyword>
<dbReference type="GO" id="GO:0042500">
    <property type="term" value="F:aspartic endopeptidase activity, intramembrane cleaving"/>
    <property type="evidence" value="ECO:0007669"/>
    <property type="project" value="InterPro"/>
</dbReference>
<accession>A0A8T0KSU1</accession>
<dbReference type="Pfam" id="PF02225">
    <property type="entry name" value="PA"/>
    <property type="match status" value="1"/>
</dbReference>
<evidence type="ECO:0000256" key="8">
    <source>
        <dbReference type="ARBA" id="ARBA00022801"/>
    </source>
</evidence>
<dbReference type="GO" id="GO:0005765">
    <property type="term" value="C:lysosomal membrane"/>
    <property type="evidence" value="ECO:0007669"/>
    <property type="project" value="TreeGrafter"/>
</dbReference>
<keyword evidence="8" id="KW-0378">Hydrolase</keyword>
<proteinExistence type="inferred from homology"/>
<comment type="function">
    <text evidence="1">Intramembrane-cleaving aspartic protease (I-CLiP) that cleaves type II membrane signal peptides in the hydrophobic plane of the membrane.</text>
</comment>
<feature type="chain" id="PRO_5035865199" evidence="14">
    <location>
        <begin position="23"/>
        <end position="525"/>
    </location>
</feature>
<keyword evidence="7" id="KW-0967">Endosome</keyword>
<evidence type="ECO:0000256" key="2">
    <source>
        <dbReference type="ARBA" id="ARBA00004337"/>
    </source>
</evidence>
<feature type="transmembrane region" description="Helical" evidence="13">
    <location>
        <begin position="439"/>
        <end position="460"/>
    </location>
</feature>
<dbReference type="Gene3D" id="3.50.30.30">
    <property type="match status" value="1"/>
</dbReference>
<dbReference type="PANTHER" id="PTHR12174:SF74">
    <property type="entry name" value="SIGNAL PEPTIDE PEPTIDASE-LIKE PROTEIN"/>
    <property type="match status" value="1"/>
</dbReference>
<dbReference type="GO" id="GO:0098553">
    <property type="term" value="C:lumenal side of endoplasmic reticulum membrane"/>
    <property type="evidence" value="ECO:0007669"/>
    <property type="project" value="TreeGrafter"/>
</dbReference>
<comment type="similarity">
    <text evidence="3">Belongs to the peptidase A22B family.</text>
</comment>
<dbReference type="GO" id="GO:0010008">
    <property type="term" value="C:endosome membrane"/>
    <property type="evidence" value="ECO:0007669"/>
    <property type="project" value="UniProtKB-SubCell"/>
</dbReference>
<dbReference type="GO" id="GO:0098554">
    <property type="term" value="C:cytoplasmic side of endoplasmic reticulum membrane"/>
    <property type="evidence" value="ECO:0007669"/>
    <property type="project" value="TreeGrafter"/>
</dbReference>
<dbReference type="InterPro" id="IPR046450">
    <property type="entry name" value="PA_dom_sf"/>
</dbReference>
<feature type="signal peptide" evidence="14">
    <location>
        <begin position="1"/>
        <end position="22"/>
    </location>
</feature>
<name>A0A8T0KSU1_PHAAN</name>
<reference evidence="16 17" key="1">
    <citation type="submission" date="2020-05" db="EMBL/GenBank/DDBJ databases">
        <title>Vigna angularis (adzuki bean) Var. LongXiaoDou No. 4 denovo assembly.</title>
        <authorList>
            <person name="Xiang H."/>
        </authorList>
    </citation>
    <scope>NUCLEOTIDE SEQUENCE [LARGE SCALE GENOMIC DNA]</scope>
    <source>
        <tissue evidence="16">Leaf</tissue>
    </source>
</reference>
<feature type="transmembrane region" description="Helical" evidence="13">
    <location>
        <begin position="207"/>
        <end position="226"/>
    </location>
</feature>
<gene>
    <name evidence="16" type="ORF">HKW66_Vig0200090</name>
</gene>
<dbReference type="AlphaFoldDB" id="A0A8T0KSU1"/>
<dbReference type="InterPro" id="IPR006639">
    <property type="entry name" value="Preselin/SPP"/>
</dbReference>
<dbReference type="SUPFAM" id="SSF52025">
    <property type="entry name" value="PA domain"/>
    <property type="match status" value="1"/>
</dbReference>
<keyword evidence="9 13" id="KW-1133">Transmembrane helix</keyword>
<protein>
    <submittedName>
        <fullName evidence="16">Signal peptide peptidase-like 2</fullName>
    </submittedName>
</protein>
<dbReference type="InterPro" id="IPR007369">
    <property type="entry name" value="Peptidase_A22B_SPP"/>
</dbReference>
<evidence type="ECO:0000256" key="10">
    <source>
        <dbReference type="ARBA" id="ARBA00023136"/>
    </source>
</evidence>
<feature type="region of interest" description="Disordered" evidence="12">
    <location>
        <begin position="503"/>
        <end position="525"/>
    </location>
</feature>
<dbReference type="PANTHER" id="PTHR12174">
    <property type="entry name" value="SIGNAL PEPTIDE PEPTIDASE"/>
    <property type="match status" value="1"/>
</dbReference>
<dbReference type="FunFam" id="3.50.30.30:FF:000007">
    <property type="entry name" value="Signal peptide peptidase-like 3"/>
    <property type="match status" value="1"/>
</dbReference>
<evidence type="ECO:0000256" key="7">
    <source>
        <dbReference type="ARBA" id="ARBA00022753"/>
    </source>
</evidence>
<keyword evidence="5 13" id="KW-0812">Transmembrane</keyword>
<feature type="transmembrane region" description="Helical" evidence="13">
    <location>
        <begin position="407"/>
        <end position="427"/>
    </location>
</feature>
<evidence type="ECO:0000256" key="1">
    <source>
        <dbReference type="ARBA" id="ARBA00003012"/>
    </source>
</evidence>
<evidence type="ECO:0000256" key="5">
    <source>
        <dbReference type="ARBA" id="ARBA00022692"/>
    </source>
</evidence>
<keyword evidence="6 14" id="KW-0732">Signal</keyword>
<evidence type="ECO:0000256" key="6">
    <source>
        <dbReference type="ARBA" id="ARBA00022729"/>
    </source>
</evidence>
<feature type="transmembrane region" description="Helical" evidence="13">
    <location>
        <begin position="287"/>
        <end position="311"/>
    </location>
</feature>
<feature type="transmembrane region" description="Helical" evidence="13">
    <location>
        <begin position="263"/>
        <end position="281"/>
    </location>
</feature>
<feature type="compositionally biased region" description="Low complexity" evidence="12">
    <location>
        <begin position="504"/>
        <end position="516"/>
    </location>
</feature>
<keyword evidence="11" id="KW-0325">Glycoprotein</keyword>
<evidence type="ECO:0000256" key="11">
    <source>
        <dbReference type="ARBA" id="ARBA00023180"/>
    </source>
</evidence>
<organism evidence="16 17">
    <name type="scientific">Phaseolus angularis</name>
    <name type="common">Azuki bean</name>
    <name type="synonym">Vigna angularis</name>
    <dbReference type="NCBI Taxonomy" id="3914"/>
    <lineage>
        <taxon>Eukaryota</taxon>
        <taxon>Viridiplantae</taxon>
        <taxon>Streptophyta</taxon>
        <taxon>Embryophyta</taxon>
        <taxon>Tracheophyta</taxon>
        <taxon>Spermatophyta</taxon>
        <taxon>Magnoliopsida</taxon>
        <taxon>eudicotyledons</taxon>
        <taxon>Gunneridae</taxon>
        <taxon>Pentapetalae</taxon>
        <taxon>rosids</taxon>
        <taxon>fabids</taxon>
        <taxon>Fabales</taxon>
        <taxon>Fabaceae</taxon>
        <taxon>Papilionoideae</taxon>
        <taxon>50 kb inversion clade</taxon>
        <taxon>NPAAA clade</taxon>
        <taxon>indigoferoid/millettioid clade</taxon>
        <taxon>Phaseoleae</taxon>
        <taxon>Vigna</taxon>
    </lineage>
</organism>
<dbReference type="Pfam" id="PF04258">
    <property type="entry name" value="Peptidase_A22B"/>
    <property type="match status" value="1"/>
</dbReference>
<evidence type="ECO:0000256" key="4">
    <source>
        <dbReference type="ARBA" id="ARBA00022670"/>
    </source>
</evidence>
<evidence type="ECO:0000256" key="14">
    <source>
        <dbReference type="SAM" id="SignalP"/>
    </source>
</evidence>
<evidence type="ECO:0000259" key="15">
    <source>
        <dbReference type="Pfam" id="PF02225"/>
    </source>
</evidence>
<dbReference type="GO" id="GO:0030660">
    <property type="term" value="C:Golgi-associated vesicle membrane"/>
    <property type="evidence" value="ECO:0007669"/>
    <property type="project" value="TreeGrafter"/>
</dbReference>
<sequence>MLSSSLPAAILLLFFSVAAAAADEDPCNRVSQLVFLKPYQALHICFFNSLFLPTEEGFVFVKIQSWIDGKEDEEYNGMSAKFGSYLPVEAVQTAKLPAVFADPMDCCSASTVKLSGSAALCARGTCDFSAKAVVAQTGGAAAVFMINDADELFEMDCSSDKSVNISIPVVQTTKSVGDALNKLLTSKKKVEVLPYAPTRPVVDYSVAFLWLMAVATVICASLWADITAPDQIDERYNELSPKSAMSEAGKDDSEEIVNIDTKGAVVFVITASTFLVLLFFFMSSWFIWVLIILFCIGGIEGMHNCIVSLGLRKRPTCAQKNVNLPFFGEVSIFSLIALLFSVTFAVLWVVFRHESFSWFGQDFLGICLMITVLQMARLPNIKVARGDKAGGEAIPMLLRFPRLSDPWGGYDMIGFGDILFPGLLVSFSRRFDKDLKKGVVSGYFLWLVIGYAFGLFFTYLGLYLMNGHGQPALLYLVPCTLGVAVVLGCKRGELNILWNYEADSSSSSSNSNNTSTADTKQPPQV</sequence>
<dbReference type="Proteomes" id="UP000743370">
    <property type="component" value="Unassembled WGS sequence"/>
</dbReference>
<feature type="domain" description="PA" evidence="15">
    <location>
        <begin position="101"/>
        <end position="180"/>
    </location>
</feature>
<keyword evidence="10 13" id="KW-0472">Membrane</keyword>
<evidence type="ECO:0000256" key="13">
    <source>
        <dbReference type="SAM" id="Phobius"/>
    </source>
</evidence>
<dbReference type="EMBL" id="JABFOF010000003">
    <property type="protein sequence ID" value="KAG2400955.1"/>
    <property type="molecule type" value="Genomic_DNA"/>
</dbReference>
<evidence type="ECO:0000313" key="17">
    <source>
        <dbReference type="Proteomes" id="UP000743370"/>
    </source>
</evidence>
<evidence type="ECO:0000256" key="9">
    <source>
        <dbReference type="ARBA" id="ARBA00022989"/>
    </source>
</evidence>
<comment type="caution">
    <text evidence="16">The sequence shown here is derived from an EMBL/GenBank/DDBJ whole genome shotgun (WGS) entry which is preliminary data.</text>
</comment>